<feature type="region of interest" description="Disordered" evidence="1">
    <location>
        <begin position="239"/>
        <end position="260"/>
    </location>
</feature>
<dbReference type="Pfam" id="PF13302">
    <property type="entry name" value="Acetyltransf_3"/>
    <property type="match status" value="1"/>
</dbReference>
<dbReference type="InterPro" id="IPR000182">
    <property type="entry name" value="GNAT_dom"/>
</dbReference>
<evidence type="ECO:0000259" key="2">
    <source>
        <dbReference type="Pfam" id="PF13302"/>
    </source>
</evidence>
<sequence>MTTPTKLIQSLSGRALGSATTNVPTALGPIVPNLNAQQPSRDITLTGRYGSIVPISPTHADDLWESLQVPDSASLFDYLFDEPYNSLDALNSAIAKKAAASDTWTYAILRKSCSGLPKAVGMASLMRMDLPNRVIEVGSILYSPALQRTPCATEAMYLLASYVFETLGFRRYEWKCNDLNTPSRRAAVRLGFTYEGTFRQHMIAKGRNRDTAWYSMLDGEWPTAKRGFEQWLDPSNFDTEGKQKRKLEDCMAEVSTKPEA</sequence>
<feature type="compositionally biased region" description="Basic and acidic residues" evidence="1">
    <location>
        <begin position="239"/>
        <end position="249"/>
    </location>
</feature>
<dbReference type="EMBL" id="JAGTJS010000005">
    <property type="protein sequence ID" value="KAH7268102.1"/>
    <property type="molecule type" value="Genomic_DNA"/>
</dbReference>
<dbReference type="PANTHER" id="PTHR43441">
    <property type="entry name" value="RIBOSOMAL-PROTEIN-SERINE ACETYLTRANSFERASE"/>
    <property type="match status" value="1"/>
</dbReference>
<dbReference type="AlphaFoldDB" id="A0A9P9R6Y2"/>
<evidence type="ECO:0000256" key="1">
    <source>
        <dbReference type="SAM" id="MobiDB-lite"/>
    </source>
</evidence>
<feature type="domain" description="N-acetyltransferase" evidence="2">
    <location>
        <begin position="52"/>
        <end position="193"/>
    </location>
</feature>
<proteinExistence type="predicted"/>
<dbReference type="OrthoDB" id="41238at2759"/>
<dbReference type="GO" id="GO:1990189">
    <property type="term" value="F:protein N-terminal-serine acetyltransferase activity"/>
    <property type="evidence" value="ECO:0007669"/>
    <property type="project" value="TreeGrafter"/>
</dbReference>
<evidence type="ECO:0000313" key="4">
    <source>
        <dbReference type="Proteomes" id="UP000736672"/>
    </source>
</evidence>
<name>A0A9P9R6Y2_FUSSL</name>
<gene>
    <name evidence="3" type="ORF">B0J15DRAFT_441270</name>
</gene>
<dbReference type="SUPFAM" id="SSF55729">
    <property type="entry name" value="Acyl-CoA N-acyltransferases (Nat)"/>
    <property type="match status" value="1"/>
</dbReference>
<dbReference type="FunFam" id="3.40.630.30:FF:000047">
    <property type="entry name" value="Acetyltransferase, GNAT family"/>
    <property type="match status" value="1"/>
</dbReference>
<reference evidence="3" key="1">
    <citation type="journal article" date="2021" name="Nat. Commun.">
        <title>Genetic determinants of endophytism in the Arabidopsis root mycobiome.</title>
        <authorList>
            <person name="Mesny F."/>
            <person name="Miyauchi S."/>
            <person name="Thiergart T."/>
            <person name="Pickel B."/>
            <person name="Atanasova L."/>
            <person name="Karlsson M."/>
            <person name="Huettel B."/>
            <person name="Barry K.W."/>
            <person name="Haridas S."/>
            <person name="Chen C."/>
            <person name="Bauer D."/>
            <person name="Andreopoulos W."/>
            <person name="Pangilinan J."/>
            <person name="LaButti K."/>
            <person name="Riley R."/>
            <person name="Lipzen A."/>
            <person name="Clum A."/>
            <person name="Drula E."/>
            <person name="Henrissat B."/>
            <person name="Kohler A."/>
            <person name="Grigoriev I.V."/>
            <person name="Martin F.M."/>
            <person name="Hacquard S."/>
        </authorList>
    </citation>
    <scope>NUCLEOTIDE SEQUENCE</scope>
    <source>
        <strain evidence="3">FSSC 5 MPI-SDFR-AT-0091</strain>
    </source>
</reference>
<dbReference type="Gene3D" id="3.40.630.30">
    <property type="match status" value="1"/>
</dbReference>
<organism evidence="3 4">
    <name type="scientific">Fusarium solani</name>
    <name type="common">Filamentous fungus</name>
    <dbReference type="NCBI Taxonomy" id="169388"/>
    <lineage>
        <taxon>Eukaryota</taxon>
        <taxon>Fungi</taxon>
        <taxon>Dikarya</taxon>
        <taxon>Ascomycota</taxon>
        <taxon>Pezizomycotina</taxon>
        <taxon>Sordariomycetes</taxon>
        <taxon>Hypocreomycetidae</taxon>
        <taxon>Hypocreales</taxon>
        <taxon>Nectriaceae</taxon>
        <taxon>Fusarium</taxon>
        <taxon>Fusarium solani species complex</taxon>
    </lineage>
</organism>
<comment type="caution">
    <text evidence="3">The sequence shown here is derived from an EMBL/GenBank/DDBJ whole genome shotgun (WGS) entry which is preliminary data.</text>
</comment>
<dbReference type="InterPro" id="IPR016181">
    <property type="entry name" value="Acyl_CoA_acyltransferase"/>
</dbReference>
<protein>
    <submittedName>
        <fullName evidence="3">Acyl-CoA N-acyltransferase</fullName>
    </submittedName>
</protein>
<dbReference type="GO" id="GO:0008999">
    <property type="term" value="F:protein-N-terminal-alanine acetyltransferase activity"/>
    <property type="evidence" value="ECO:0007669"/>
    <property type="project" value="TreeGrafter"/>
</dbReference>
<keyword evidence="4" id="KW-1185">Reference proteome</keyword>
<evidence type="ECO:0000313" key="3">
    <source>
        <dbReference type="EMBL" id="KAH7268102.1"/>
    </source>
</evidence>
<dbReference type="Proteomes" id="UP000736672">
    <property type="component" value="Unassembled WGS sequence"/>
</dbReference>
<dbReference type="PANTHER" id="PTHR43441:SF2">
    <property type="entry name" value="FAMILY ACETYLTRANSFERASE, PUTATIVE (AFU_ORTHOLOGUE AFUA_7G00850)-RELATED"/>
    <property type="match status" value="1"/>
</dbReference>
<dbReference type="InterPro" id="IPR051908">
    <property type="entry name" value="Ribosomal_N-acetyltransferase"/>
</dbReference>
<accession>A0A9P9R6Y2</accession>